<evidence type="ECO:0000256" key="1">
    <source>
        <dbReference type="ARBA" id="ARBA00007420"/>
    </source>
</evidence>
<dbReference type="Gene3D" id="3.40.50.300">
    <property type="entry name" value="P-loop containing nucleotide triphosphate hydrolases"/>
    <property type="match status" value="1"/>
</dbReference>
<name>A0A834K559_VESGE</name>
<dbReference type="InterPro" id="IPR050566">
    <property type="entry name" value="Deoxyribonucleoside_kinase"/>
</dbReference>
<keyword evidence="3" id="KW-0547">Nucleotide-binding</keyword>
<dbReference type="SUPFAM" id="SSF52540">
    <property type="entry name" value="P-loop containing nucleoside triphosphate hydrolases"/>
    <property type="match status" value="1"/>
</dbReference>
<dbReference type="CDD" id="cd01673">
    <property type="entry name" value="dNK"/>
    <property type="match status" value="1"/>
</dbReference>
<keyword evidence="3" id="KW-0067">ATP-binding</keyword>
<dbReference type="InterPro" id="IPR002624">
    <property type="entry name" value="DCK/DGK"/>
</dbReference>
<dbReference type="AlphaFoldDB" id="A0A834K559"/>
<dbReference type="InterPro" id="IPR031314">
    <property type="entry name" value="DNK_dom"/>
</dbReference>
<dbReference type="PIRSF" id="PIRSF000705">
    <property type="entry name" value="DNK"/>
    <property type="match status" value="1"/>
</dbReference>
<dbReference type="InterPro" id="IPR027417">
    <property type="entry name" value="P-loop_NTPase"/>
</dbReference>
<evidence type="ECO:0000313" key="6">
    <source>
        <dbReference type="Proteomes" id="UP000617340"/>
    </source>
</evidence>
<reference evidence="5" key="1">
    <citation type="journal article" date="2020" name="G3 (Bethesda)">
        <title>High-Quality Assemblies for Three Invasive Social Wasps from the &lt;i&gt;Vespula&lt;/i&gt; Genus.</title>
        <authorList>
            <person name="Harrop T.W.R."/>
            <person name="Guhlin J."/>
            <person name="McLaughlin G.M."/>
            <person name="Permina E."/>
            <person name="Stockwell P."/>
            <person name="Gilligan J."/>
            <person name="Le Lec M.F."/>
            <person name="Gruber M.A.M."/>
            <person name="Quinn O."/>
            <person name="Lovegrove M."/>
            <person name="Duncan E.J."/>
            <person name="Remnant E.J."/>
            <person name="Van Eeckhoven J."/>
            <person name="Graham B."/>
            <person name="Knapp R.A."/>
            <person name="Langford K.W."/>
            <person name="Kronenberg Z."/>
            <person name="Press M.O."/>
            <person name="Eacker S.M."/>
            <person name="Wilson-Rankin E.E."/>
            <person name="Purcell J."/>
            <person name="Lester P.J."/>
            <person name="Dearden P.K."/>
        </authorList>
    </citation>
    <scope>NUCLEOTIDE SEQUENCE</scope>
    <source>
        <strain evidence="5">Linc-1</strain>
    </source>
</reference>
<dbReference type="EMBL" id="JACSDZ010000007">
    <property type="protein sequence ID" value="KAF7399371.1"/>
    <property type="molecule type" value="Genomic_DNA"/>
</dbReference>
<keyword evidence="6" id="KW-1185">Reference proteome</keyword>
<feature type="domain" description="Deoxynucleoside kinase" evidence="4">
    <location>
        <begin position="29"/>
        <end position="229"/>
    </location>
</feature>
<evidence type="ECO:0000256" key="3">
    <source>
        <dbReference type="PIRSR" id="PIRSR000705-3"/>
    </source>
</evidence>
<feature type="active site" description="Proton acceptor" evidence="2">
    <location>
        <position position="109"/>
    </location>
</feature>
<evidence type="ECO:0000313" key="5">
    <source>
        <dbReference type="EMBL" id="KAF7399371.1"/>
    </source>
</evidence>
<evidence type="ECO:0000256" key="2">
    <source>
        <dbReference type="PIRSR" id="PIRSR000705-1"/>
    </source>
</evidence>
<dbReference type="GO" id="GO:0019136">
    <property type="term" value="F:deoxynucleoside kinase activity"/>
    <property type="evidence" value="ECO:0007669"/>
    <property type="project" value="InterPro"/>
</dbReference>
<sequence>MGLLVRRISNILGIMSGTPCKTYKRPFTVCVEGNIGSGKTTFLNHFKNYDNTVVLQEPVELWRNVAGVNLLEIMYKDPRRYACIFQSYVQLTMLQLHTYKTQLPYKVMERSVYCSRLFIENMKRNKILQDFEIVVLEEWFDWCIKNADIETDLIIYLRTSPEIVYQRMRIRARKEENSVSLEYLKQIHEIHDEWLLYQSLFSLPAPVIVLDGNKSIEEMVAEFDKCKNKIFTQQREGENDTITANTTISATHGLKEIKTVDICK</sequence>
<accession>A0A834K559</accession>
<dbReference type="GO" id="GO:0005739">
    <property type="term" value="C:mitochondrion"/>
    <property type="evidence" value="ECO:0007669"/>
    <property type="project" value="TreeGrafter"/>
</dbReference>
<dbReference type="GO" id="GO:0005524">
    <property type="term" value="F:ATP binding"/>
    <property type="evidence" value="ECO:0007669"/>
    <property type="project" value="UniProtKB-KW"/>
</dbReference>
<proteinExistence type="inferred from homology"/>
<feature type="binding site" evidence="3">
    <location>
        <begin position="33"/>
        <end position="41"/>
    </location>
    <ligand>
        <name>ATP</name>
        <dbReference type="ChEBI" id="CHEBI:30616"/>
    </ligand>
</feature>
<comment type="caution">
    <text evidence="5">The sequence shown here is derived from an EMBL/GenBank/DDBJ whole genome shotgun (WGS) entry which is preliminary data.</text>
</comment>
<feature type="binding site" evidence="3">
    <location>
        <begin position="167"/>
        <end position="171"/>
    </location>
    <ligand>
        <name>ATP</name>
        <dbReference type="ChEBI" id="CHEBI:30616"/>
    </ligand>
</feature>
<evidence type="ECO:0000259" key="4">
    <source>
        <dbReference type="Pfam" id="PF01712"/>
    </source>
</evidence>
<dbReference type="Pfam" id="PF01712">
    <property type="entry name" value="dNK"/>
    <property type="match status" value="1"/>
</dbReference>
<gene>
    <name evidence="5" type="ORF">HZH68_007963</name>
</gene>
<dbReference type="PANTHER" id="PTHR10513">
    <property type="entry name" value="DEOXYNUCLEOSIDE KINASE"/>
    <property type="match status" value="1"/>
</dbReference>
<organism evidence="5 6">
    <name type="scientific">Vespula germanica</name>
    <name type="common">German yellow jacket</name>
    <name type="synonym">Paravespula germanica</name>
    <dbReference type="NCBI Taxonomy" id="30212"/>
    <lineage>
        <taxon>Eukaryota</taxon>
        <taxon>Metazoa</taxon>
        <taxon>Ecdysozoa</taxon>
        <taxon>Arthropoda</taxon>
        <taxon>Hexapoda</taxon>
        <taxon>Insecta</taxon>
        <taxon>Pterygota</taxon>
        <taxon>Neoptera</taxon>
        <taxon>Endopterygota</taxon>
        <taxon>Hymenoptera</taxon>
        <taxon>Apocrita</taxon>
        <taxon>Aculeata</taxon>
        <taxon>Vespoidea</taxon>
        <taxon>Vespidae</taxon>
        <taxon>Vespinae</taxon>
        <taxon>Vespula</taxon>
    </lineage>
</organism>
<dbReference type="PANTHER" id="PTHR10513:SF24">
    <property type="entry name" value="THYMIDINE KINASE 2, MITOCHONDRIAL"/>
    <property type="match status" value="1"/>
</dbReference>
<dbReference type="FunFam" id="3.40.50.300:FF:001571">
    <property type="entry name" value="Deoxynucleoside kinase"/>
    <property type="match status" value="1"/>
</dbReference>
<comment type="similarity">
    <text evidence="1">Belongs to the DCK/DGK family.</text>
</comment>
<protein>
    <recommendedName>
        <fullName evidence="4">Deoxynucleoside kinase domain-containing protein</fullName>
    </recommendedName>
</protein>
<dbReference type="Proteomes" id="UP000617340">
    <property type="component" value="Unassembled WGS sequence"/>
</dbReference>